<feature type="domain" description="DNA helicase Pif1-like DEAD-box helicase" evidence="2">
    <location>
        <begin position="1"/>
        <end position="100"/>
    </location>
</feature>
<dbReference type="PANTHER" id="PTHR10492">
    <property type="match status" value="1"/>
</dbReference>
<keyword evidence="1" id="KW-0227">DNA damage</keyword>
<organism evidence="4 5">
    <name type="scientific">Spodoptera litura</name>
    <name type="common">Asian cotton leafworm</name>
    <dbReference type="NCBI Taxonomy" id="69820"/>
    <lineage>
        <taxon>Eukaryota</taxon>
        <taxon>Metazoa</taxon>
        <taxon>Ecdysozoa</taxon>
        <taxon>Arthropoda</taxon>
        <taxon>Hexapoda</taxon>
        <taxon>Insecta</taxon>
        <taxon>Pterygota</taxon>
        <taxon>Neoptera</taxon>
        <taxon>Endopterygota</taxon>
        <taxon>Lepidoptera</taxon>
        <taxon>Glossata</taxon>
        <taxon>Ditrysia</taxon>
        <taxon>Noctuoidea</taxon>
        <taxon>Noctuidae</taxon>
        <taxon>Amphipyrinae</taxon>
        <taxon>Spodoptera</taxon>
    </lineage>
</organism>
<dbReference type="GO" id="GO:0000723">
    <property type="term" value="P:telomere maintenance"/>
    <property type="evidence" value="ECO:0007669"/>
    <property type="project" value="InterPro"/>
</dbReference>
<gene>
    <name evidence="5" type="primary">LOC111359653</name>
</gene>
<dbReference type="EC" id="5.6.2.3" evidence="1"/>
<dbReference type="KEGG" id="sliu:111359653"/>
<dbReference type="PANTHER" id="PTHR10492:SF57">
    <property type="entry name" value="ATP-DEPENDENT DNA HELICASE"/>
    <property type="match status" value="1"/>
</dbReference>
<dbReference type="GO" id="GO:0006310">
    <property type="term" value="P:DNA recombination"/>
    <property type="evidence" value="ECO:0007669"/>
    <property type="project" value="UniProtKB-KW"/>
</dbReference>
<proteinExistence type="inferred from homology"/>
<dbReference type="InterPro" id="IPR010285">
    <property type="entry name" value="DNA_helicase_pif1-like_DEAD"/>
</dbReference>
<dbReference type="SUPFAM" id="SSF52540">
    <property type="entry name" value="P-loop containing nucleoside triphosphate hydrolases"/>
    <property type="match status" value="1"/>
</dbReference>
<name>A0A9J7ELT7_SPOLT</name>
<dbReference type="GO" id="GO:0005524">
    <property type="term" value="F:ATP binding"/>
    <property type="evidence" value="ECO:0007669"/>
    <property type="project" value="UniProtKB-KW"/>
</dbReference>
<evidence type="ECO:0000313" key="4">
    <source>
        <dbReference type="Proteomes" id="UP000301870"/>
    </source>
</evidence>
<dbReference type="Pfam" id="PF21530">
    <property type="entry name" value="Pif1_2B_dom"/>
    <property type="match status" value="1"/>
</dbReference>
<dbReference type="GO" id="GO:0043139">
    <property type="term" value="F:5'-3' DNA helicase activity"/>
    <property type="evidence" value="ECO:0007669"/>
    <property type="project" value="UniProtKB-EC"/>
</dbReference>
<comment type="similarity">
    <text evidence="1">Belongs to the helicase family.</text>
</comment>
<feature type="domain" description="DNA helicase Pif1-like 2B" evidence="3">
    <location>
        <begin position="191"/>
        <end position="236"/>
    </location>
</feature>
<sequence length="287" mass="31661">MSHRAHVEAVNRTLKDLRNSGNVMGGVTFVLAGDFRQTLPVITKGTRADVIKACLKSSPLWQSIKTLNLRTNMRAHLSNDNNGNFSQKILQLGDGKLPSPVANNSQVSLDNELAQTVNSLDVLIDTIYPDIENLTERNFNWLCSRAIVSPRNDSVNDINRMIMEKVPGDFKCYKSIDTVCNIEDAVHYPQEFLNSLNPAGLPPHELKLKGGTPIMLLRNLSPPNMCNGTRLLIRELRDNVIVATIITGPAAGQLAHIPRIPMIPTDLHISFKSNEVQPPATTKSSIT</sequence>
<keyword evidence="1" id="KW-0233">DNA recombination</keyword>
<keyword evidence="1" id="KW-0234">DNA repair</keyword>
<dbReference type="AlphaFoldDB" id="A0A9J7ELT7"/>
<comment type="catalytic activity">
    <reaction evidence="1">
        <text>ATP + H2O = ADP + phosphate + H(+)</text>
        <dbReference type="Rhea" id="RHEA:13065"/>
        <dbReference type="ChEBI" id="CHEBI:15377"/>
        <dbReference type="ChEBI" id="CHEBI:15378"/>
        <dbReference type="ChEBI" id="CHEBI:30616"/>
        <dbReference type="ChEBI" id="CHEBI:43474"/>
        <dbReference type="ChEBI" id="CHEBI:456216"/>
        <dbReference type="EC" id="5.6.2.3"/>
    </reaction>
</comment>
<evidence type="ECO:0000259" key="3">
    <source>
        <dbReference type="Pfam" id="PF21530"/>
    </source>
</evidence>
<keyword evidence="1" id="KW-0067">ATP-binding</keyword>
<dbReference type="Proteomes" id="UP000301870">
    <property type="component" value="Chromosome 29"/>
</dbReference>
<accession>A0A9J7ELT7</accession>
<evidence type="ECO:0000256" key="1">
    <source>
        <dbReference type="RuleBase" id="RU363044"/>
    </source>
</evidence>
<evidence type="ECO:0000259" key="2">
    <source>
        <dbReference type="Pfam" id="PF05970"/>
    </source>
</evidence>
<dbReference type="InterPro" id="IPR049163">
    <property type="entry name" value="Pif1-like_2B_dom"/>
</dbReference>
<keyword evidence="1" id="KW-0547">Nucleotide-binding</keyword>
<evidence type="ECO:0000313" key="5">
    <source>
        <dbReference type="RefSeq" id="XP_022831021.1"/>
    </source>
</evidence>
<keyword evidence="1" id="KW-0347">Helicase</keyword>
<dbReference type="GO" id="GO:0006281">
    <property type="term" value="P:DNA repair"/>
    <property type="evidence" value="ECO:0007669"/>
    <property type="project" value="UniProtKB-KW"/>
</dbReference>
<dbReference type="GeneID" id="111359653"/>
<dbReference type="InterPro" id="IPR027417">
    <property type="entry name" value="P-loop_NTPase"/>
</dbReference>
<dbReference type="GO" id="GO:0016787">
    <property type="term" value="F:hydrolase activity"/>
    <property type="evidence" value="ECO:0007669"/>
    <property type="project" value="UniProtKB-KW"/>
</dbReference>
<dbReference type="RefSeq" id="XP_022831021.1">
    <property type="nucleotide sequence ID" value="XM_022975253.1"/>
</dbReference>
<keyword evidence="4" id="KW-1185">Reference proteome</keyword>
<dbReference type="Pfam" id="PF05970">
    <property type="entry name" value="PIF1"/>
    <property type="match status" value="1"/>
</dbReference>
<keyword evidence="1" id="KW-0378">Hydrolase</keyword>
<comment type="cofactor">
    <cofactor evidence="1">
        <name>Mg(2+)</name>
        <dbReference type="ChEBI" id="CHEBI:18420"/>
    </cofactor>
</comment>
<dbReference type="OrthoDB" id="272985at2759"/>
<reference evidence="5" key="1">
    <citation type="submission" date="2025-08" db="UniProtKB">
        <authorList>
            <consortium name="RefSeq"/>
        </authorList>
    </citation>
    <scope>IDENTIFICATION</scope>
    <source>
        <strain evidence="5">Ishihara</strain>
        <tissue evidence="5">Whole body</tissue>
    </source>
</reference>
<protein>
    <recommendedName>
        <fullName evidence="1">ATP-dependent DNA helicase</fullName>
        <ecNumber evidence="1">5.6.2.3</ecNumber>
    </recommendedName>
</protein>